<comment type="caution">
    <text evidence="1">The sequence shown here is derived from an EMBL/GenBank/DDBJ whole genome shotgun (WGS) entry which is preliminary data.</text>
</comment>
<evidence type="ECO:0000313" key="1">
    <source>
        <dbReference type="EMBL" id="NBC37645.1"/>
    </source>
</evidence>
<protein>
    <recommendedName>
        <fullName evidence="3">Pectate lyase-like protein</fullName>
    </recommendedName>
</protein>
<gene>
    <name evidence="1" type="ORF">GTZ99_13905</name>
</gene>
<dbReference type="Proteomes" id="UP000753724">
    <property type="component" value="Unassembled WGS sequence"/>
</dbReference>
<dbReference type="Gene3D" id="2.160.20.10">
    <property type="entry name" value="Single-stranded right-handed beta-helix, Pectin lyase-like"/>
    <property type="match status" value="1"/>
</dbReference>
<dbReference type="InterPro" id="IPR011050">
    <property type="entry name" value="Pectin_lyase_fold/virulence"/>
</dbReference>
<keyword evidence="2" id="KW-1185">Reference proteome</keyword>
<dbReference type="RefSeq" id="WP_161719858.1">
    <property type="nucleotide sequence ID" value="NZ_JAAAPO010000005.1"/>
</dbReference>
<dbReference type="SUPFAM" id="SSF51126">
    <property type="entry name" value="Pectin lyase-like"/>
    <property type="match status" value="1"/>
</dbReference>
<organism evidence="1 2">
    <name type="scientific">Novosphingobium ovatum</name>
    <dbReference type="NCBI Taxonomy" id="1908523"/>
    <lineage>
        <taxon>Bacteria</taxon>
        <taxon>Pseudomonadati</taxon>
        <taxon>Pseudomonadota</taxon>
        <taxon>Alphaproteobacteria</taxon>
        <taxon>Sphingomonadales</taxon>
        <taxon>Sphingomonadaceae</taxon>
        <taxon>Novosphingobium</taxon>
    </lineage>
</organism>
<accession>A0ABW9XGG0</accession>
<reference evidence="2" key="1">
    <citation type="submission" date="2020-01" db="EMBL/GenBank/DDBJ databases">
        <title>Sphingomonas sp. strain CSW-10.</title>
        <authorList>
            <person name="Chen W.-M."/>
        </authorList>
    </citation>
    <scope>NUCLEOTIDE SEQUENCE [LARGE SCALE GENOMIC DNA]</scope>
    <source>
        <strain evidence="2">FSY-8</strain>
    </source>
</reference>
<dbReference type="EMBL" id="JAAAPO010000005">
    <property type="protein sequence ID" value="NBC37645.1"/>
    <property type="molecule type" value="Genomic_DNA"/>
</dbReference>
<dbReference type="InterPro" id="IPR012334">
    <property type="entry name" value="Pectin_lyas_fold"/>
</dbReference>
<proteinExistence type="predicted"/>
<evidence type="ECO:0000313" key="2">
    <source>
        <dbReference type="Proteomes" id="UP000753724"/>
    </source>
</evidence>
<name>A0ABW9XGG0_9SPHN</name>
<sequence length="448" mass="46260">MIDMISRKLAIQASTNAANAVALSTTNASNLTIEVARAQAAEAALATAGFVTASSLGILPDSTTDQTAAINAALAAGKPLLLDGSPTGAYMVSNIVVPNGATLMGTGRGRTVLRQKAGSTGPVIANATGDDANITIASLTIDGANVGSANIGLDLNLTGSWVSHANMNRFGKGDPRNAVYDVLILNATGSGMRVQASGANYFDRIWTMDCGGHGFELLGYDSFYSNLDAGGSGLCGFYFGPSFANNRVSNIKAWYSGQSNRSTYGQGLFLNGASMNQFGPIEVQNSGATGIYLKGCLKNLFSSAYIEGPPGYSATFTATSNPLPQAFDGLVLEDSSSNIFPALGIFDRGATPYSLRYGVVIKKVSGGCAWNSINAHIFSASTAATVTQGGNSYGNNVIWVNGSGCITQRFDSSWFPRYANDSAAATGGLSIGNVYINSSTGVLTMRIA</sequence>
<evidence type="ECO:0008006" key="3">
    <source>
        <dbReference type="Google" id="ProtNLM"/>
    </source>
</evidence>